<feature type="transmembrane region" description="Helical" evidence="7">
    <location>
        <begin position="274"/>
        <end position="293"/>
    </location>
</feature>
<feature type="transmembrane region" description="Helical" evidence="7">
    <location>
        <begin position="84"/>
        <end position="105"/>
    </location>
</feature>
<dbReference type="OrthoDB" id="9788108at2"/>
<accession>A0A4V2J4B9</accession>
<keyword evidence="2 7" id="KW-0813">Transport</keyword>
<dbReference type="GO" id="GO:0005886">
    <property type="term" value="C:plasma membrane"/>
    <property type="evidence" value="ECO:0007669"/>
    <property type="project" value="UniProtKB-SubCell"/>
</dbReference>
<feature type="domain" description="ABC transmembrane type-1" evidence="8">
    <location>
        <begin position="80"/>
        <end position="292"/>
    </location>
</feature>
<dbReference type="InterPro" id="IPR051393">
    <property type="entry name" value="ABC_transporter_permease"/>
</dbReference>
<evidence type="ECO:0000313" key="10">
    <source>
        <dbReference type="Proteomes" id="UP000293142"/>
    </source>
</evidence>
<reference evidence="9 10" key="1">
    <citation type="submission" date="2019-02" db="EMBL/GenBank/DDBJ databases">
        <title>Paenibacillus sp. nov., isolated from surface-sterilized tissue of Thalictrum simplex L.</title>
        <authorList>
            <person name="Tuo L."/>
        </authorList>
    </citation>
    <scope>NUCLEOTIDE SEQUENCE [LARGE SCALE GENOMIC DNA]</scope>
    <source>
        <strain evidence="9 10">N2SHLJ1</strain>
    </source>
</reference>
<evidence type="ECO:0000256" key="6">
    <source>
        <dbReference type="ARBA" id="ARBA00023136"/>
    </source>
</evidence>
<keyword evidence="4 7" id="KW-0812">Transmembrane</keyword>
<dbReference type="RefSeq" id="WP_131013649.1">
    <property type="nucleotide sequence ID" value="NZ_SIRE01000008.1"/>
</dbReference>
<keyword evidence="5 7" id="KW-1133">Transmembrane helix</keyword>
<keyword evidence="3" id="KW-1003">Cell membrane</keyword>
<dbReference type="PANTHER" id="PTHR30193">
    <property type="entry name" value="ABC TRANSPORTER PERMEASE PROTEIN"/>
    <property type="match status" value="1"/>
</dbReference>
<dbReference type="PANTHER" id="PTHR30193:SF37">
    <property type="entry name" value="INNER MEMBRANE ABC TRANSPORTER PERMEASE PROTEIN YCJO"/>
    <property type="match status" value="1"/>
</dbReference>
<feature type="transmembrane region" description="Helical" evidence="7">
    <location>
        <begin position="243"/>
        <end position="262"/>
    </location>
</feature>
<evidence type="ECO:0000256" key="4">
    <source>
        <dbReference type="ARBA" id="ARBA00022692"/>
    </source>
</evidence>
<protein>
    <submittedName>
        <fullName evidence="9">Sugar ABC transporter permease</fullName>
    </submittedName>
</protein>
<proteinExistence type="inferred from homology"/>
<feature type="transmembrane region" description="Helical" evidence="7">
    <location>
        <begin position="215"/>
        <end position="236"/>
    </location>
</feature>
<comment type="similarity">
    <text evidence="7">Belongs to the binding-protein-dependent transport system permease family.</text>
</comment>
<evidence type="ECO:0000256" key="2">
    <source>
        <dbReference type="ARBA" id="ARBA00022448"/>
    </source>
</evidence>
<dbReference type="Pfam" id="PF00528">
    <property type="entry name" value="BPD_transp_1"/>
    <property type="match status" value="1"/>
</dbReference>
<evidence type="ECO:0000256" key="7">
    <source>
        <dbReference type="RuleBase" id="RU363032"/>
    </source>
</evidence>
<feature type="transmembrane region" description="Helical" evidence="7">
    <location>
        <begin position="20"/>
        <end position="46"/>
    </location>
</feature>
<dbReference type="InterPro" id="IPR000515">
    <property type="entry name" value="MetI-like"/>
</dbReference>
<dbReference type="Proteomes" id="UP000293142">
    <property type="component" value="Unassembled WGS sequence"/>
</dbReference>
<comment type="subcellular location">
    <subcellularLocation>
        <location evidence="1 7">Cell membrane</location>
        <topology evidence="1 7">Multi-pass membrane protein</topology>
    </subcellularLocation>
</comment>
<feature type="transmembrane region" description="Helical" evidence="7">
    <location>
        <begin position="117"/>
        <end position="137"/>
    </location>
</feature>
<dbReference type="EMBL" id="SIRE01000008">
    <property type="protein sequence ID" value="TBL79012.1"/>
    <property type="molecule type" value="Genomic_DNA"/>
</dbReference>
<comment type="caution">
    <text evidence="9">The sequence shown here is derived from an EMBL/GenBank/DDBJ whole genome shotgun (WGS) entry which is preliminary data.</text>
</comment>
<dbReference type="GO" id="GO:0055085">
    <property type="term" value="P:transmembrane transport"/>
    <property type="evidence" value="ECO:0007669"/>
    <property type="project" value="InterPro"/>
</dbReference>
<dbReference type="InterPro" id="IPR035906">
    <property type="entry name" value="MetI-like_sf"/>
</dbReference>
<sequence>MKQRWQAQLKRYGYSLPETLSGYLFLSPVLLWTAIFMLFPLFYIIYLSFFEWNMVDPDKKFIGFSNYTRMLEDNEFIQSVYHTLYFTVGKTVLSVVAALAIAMLLNRKIRGIVLIRGFFYSPVVVSMIAAAMIWGYLFDPQIGPLTQLFKAVGLTAPQWLDDPDWAMSSIIIMSVWKNMGYYAVIYLAALQGISGDYYEAAAIDGATGAKQFIHITWPLLMPATMLVLIMTVIHAFQVFAQVYVMTSGGPLGSTSVIVYYLYEVGFQHFEMGYASAIGFVLFIIMFLVTLVQFKMMDKKIDF</sequence>
<name>A0A4V2J4B9_9BACL</name>
<keyword evidence="6 7" id="KW-0472">Membrane</keyword>
<gene>
    <name evidence="9" type="ORF">EYB31_12365</name>
</gene>
<dbReference type="AlphaFoldDB" id="A0A4V2J4B9"/>
<evidence type="ECO:0000259" key="8">
    <source>
        <dbReference type="PROSITE" id="PS50928"/>
    </source>
</evidence>
<evidence type="ECO:0000313" key="9">
    <source>
        <dbReference type="EMBL" id="TBL79012.1"/>
    </source>
</evidence>
<keyword evidence="10" id="KW-1185">Reference proteome</keyword>
<evidence type="ECO:0000256" key="1">
    <source>
        <dbReference type="ARBA" id="ARBA00004651"/>
    </source>
</evidence>
<dbReference type="Gene3D" id="1.10.3720.10">
    <property type="entry name" value="MetI-like"/>
    <property type="match status" value="1"/>
</dbReference>
<evidence type="ECO:0000256" key="5">
    <source>
        <dbReference type="ARBA" id="ARBA00022989"/>
    </source>
</evidence>
<evidence type="ECO:0000256" key="3">
    <source>
        <dbReference type="ARBA" id="ARBA00022475"/>
    </source>
</evidence>
<dbReference type="SUPFAM" id="SSF161098">
    <property type="entry name" value="MetI-like"/>
    <property type="match status" value="1"/>
</dbReference>
<organism evidence="9 10">
    <name type="scientific">Paenibacillus thalictri</name>
    <dbReference type="NCBI Taxonomy" id="2527873"/>
    <lineage>
        <taxon>Bacteria</taxon>
        <taxon>Bacillati</taxon>
        <taxon>Bacillota</taxon>
        <taxon>Bacilli</taxon>
        <taxon>Bacillales</taxon>
        <taxon>Paenibacillaceae</taxon>
        <taxon>Paenibacillus</taxon>
    </lineage>
</organism>
<dbReference type="PROSITE" id="PS50928">
    <property type="entry name" value="ABC_TM1"/>
    <property type="match status" value="1"/>
</dbReference>
<dbReference type="CDD" id="cd06261">
    <property type="entry name" value="TM_PBP2"/>
    <property type="match status" value="1"/>
</dbReference>